<dbReference type="PANTHER" id="PTHR43194:SF5">
    <property type="entry name" value="PIMELOYL-[ACYL-CARRIER PROTEIN] METHYL ESTER ESTERASE"/>
    <property type="match status" value="1"/>
</dbReference>
<name>A0A3D9ZQI6_9ACTN</name>
<dbReference type="EMBL" id="QUMQ01000001">
    <property type="protein sequence ID" value="REF99628.1"/>
    <property type="molecule type" value="Genomic_DNA"/>
</dbReference>
<evidence type="ECO:0000313" key="3">
    <source>
        <dbReference type="EMBL" id="REF99628.1"/>
    </source>
</evidence>
<dbReference type="Pfam" id="PF08386">
    <property type="entry name" value="Abhydrolase_4"/>
    <property type="match status" value="1"/>
</dbReference>
<dbReference type="PRINTS" id="PR00111">
    <property type="entry name" value="ABHYDROLASE"/>
</dbReference>
<dbReference type="InterPro" id="IPR000073">
    <property type="entry name" value="AB_hydrolase_1"/>
</dbReference>
<organism evidence="3 4">
    <name type="scientific">Asanoa ferruginea</name>
    <dbReference type="NCBI Taxonomy" id="53367"/>
    <lineage>
        <taxon>Bacteria</taxon>
        <taxon>Bacillati</taxon>
        <taxon>Actinomycetota</taxon>
        <taxon>Actinomycetes</taxon>
        <taxon>Micromonosporales</taxon>
        <taxon>Micromonosporaceae</taxon>
        <taxon>Asanoa</taxon>
    </lineage>
</organism>
<feature type="domain" description="Peptidase S33 tripeptidyl aminopeptidase-like C-terminal" evidence="2">
    <location>
        <begin position="203"/>
        <end position="262"/>
    </location>
</feature>
<dbReference type="AlphaFoldDB" id="A0A3D9ZQI6"/>
<dbReference type="InterPro" id="IPR050228">
    <property type="entry name" value="Carboxylesterase_BioH"/>
</dbReference>
<feature type="domain" description="AB hydrolase-1" evidence="1">
    <location>
        <begin position="45"/>
        <end position="145"/>
    </location>
</feature>
<dbReference type="RefSeq" id="WP_116070779.1">
    <property type="nucleotide sequence ID" value="NZ_BONB01000155.1"/>
</dbReference>
<sequence length="266" mass="27943">MSTRSGRKAALAAPADGDGFSSSWERVGARRLHVRQRHNGNATTPVVMLHGLACSHRHLIPTAYAIRRHPVFLPDLLGFGLSDKPAAALDVGEHAQVVAALVDQMAISPVAVLGCSFGAQVAAELTVRRPDLVTSLILVGPTTDPTAASVRGQLRRLLLDLVGEDPRQARILAADIRDAGVRRILATLRHAVGHPMTDALSAINVPTLLVRGSADRIAPDAWLAKAAALMPDAQRLTIAGAAHNAVTTAGIQLGAAVEAYLRRTVG</sequence>
<dbReference type="OrthoDB" id="9769541at2"/>
<proteinExistence type="predicted"/>
<evidence type="ECO:0000259" key="1">
    <source>
        <dbReference type="Pfam" id="PF00561"/>
    </source>
</evidence>
<dbReference type="PANTHER" id="PTHR43194">
    <property type="entry name" value="HYDROLASE ALPHA/BETA FOLD FAMILY"/>
    <property type="match status" value="1"/>
</dbReference>
<comment type="caution">
    <text evidence="3">The sequence shown here is derived from an EMBL/GenBank/DDBJ whole genome shotgun (WGS) entry which is preliminary data.</text>
</comment>
<dbReference type="SUPFAM" id="SSF53474">
    <property type="entry name" value="alpha/beta-Hydrolases"/>
    <property type="match status" value="1"/>
</dbReference>
<dbReference type="InterPro" id="IPR029058">
    <property type="entry name" value="AB_hydrolase_fold"/>
</dbReference>
<evidence type="ECO:0000259" key="2">
    <source>
        <dbReference type="Pfam" id="PF08386"/>
    </source>
</evidence>
<dbReference type="InterPro" id="IPR013595">
    <property type="entry name" value="Pept_S33_TAP-like_C"/>
</dbReference>
<keyword evidence="4" id="KW-1185">Reference proteome</keyword>
<gene>
    <name evidence="3" type="ORF">DFJ67_5668</name>
</gene>
<dbReference type="Gene3D" id="3.40.50.1820">
    <property type="entry name" value="alpha/beta hydrolase"/>
    <property type="match status" value="1"/>
</dbReference>
<reference evidence="3 4" key="1">
    <citation type="submission" date="2018-08" db="EMBL/GenBank/DDBJ databases">
        <title>Sequencing the genomes of 1000 actinobacteria strains.</title>
        <authorList>
            <person name="Klenk H.-P."/>
        </authorList>
    </citation>
    <scope>NUCLEOTIDE SEQUENCE [LARGE SCALE GENOMIC DNA]</scope>
    <source>
        <strain evidence="3 4">DSM 44099</strain>
    </source>
</reference>
<dbReference type="Pfam" id="PF00561">
    <property type="entry name" value="Abhydrolase_1"/>
    <property type="match status" value="1"/>
</dbReference>
<dbReference type="GO" id="GO:0003824">
    <property type="term" value="F:catalytic activity"/>
    <property type="evidence" value="ECO:0007669"/>
    <property type="project" value="UniProtKB-ARBA"/>
</dbReference>
<accession>A0A3D9ZQI6</accession>
<evidence type="ECO:0000313" key="4">
    <source>
        <dbReference type="Proteomes" id="UP000256913"/>
    </source>
</evidence>
<protein>
    <submittedName>
        <fullName evidence="3">Pimeloyl-ACP methyl ester carboxylesterase</fullName>
    </submittedName>
</protein>
<dbReference type="Proteomes" id="UP000256913">
    <property type="component" value="Unassembled WGS sequence"/>
</dbReference>